<gene>
    <name evidence="1" type="ORF">JOC95_003304</name>
</gene>
<proteinExistence type="predicted"/>
<evidence type="ECO:0000313" key="1">
    <source>
        <dbReference type="EMBL" id="MBM7621431.1"/>
    </source>
</evidence>
<evidence type="ECO:0008006" key="3">
    <source>
        <dbReference type="Google" id="ProtNLM"/>
    </source>
</evidence>
<dbReference type="Proteomes" id="UP000737402">
    <property type="component" value="Unassembled WGS sequence"/>
</dbReference>
<dbReference type="NCBIfam" id="NF033232">
    <property type="entry name" value="small_YtzI"/>
    <property type="match status" value="1"/>
</dbReference>
<dbReference type="EMBL" id="JAFBED010000007">
    <property type="protein sequence ID" value="MBM7621431.1"/>
    <property type="molecule type" value="Genomic_DNA"/>
</dbReference>
<dbReference type="InterPro" id="IPR047753">
    <property type="entry name" value="YtzI-like"/>
</dbReference>
<organism evidence="1 2">
    <name type="scientific">Sutcliffiella tianshenii</name>
    <dbReference type="NCBI Taxonomy" id="1463404"/>
    <lineage>
        <taxon>Bacteria</taxon>
        <taxon>Bacillati</taxon>
        <taxon>Bacillota</taxon>
        <taxon>Bacilli</taxon>
        <taxon>Bacillales</taxon>
        <taxon>Bacillaceae</taxon>
        <taxon>Sutcliffiella</taxon>
    </lineage>
</organism>
<keyword evidence="2" id="KW-1185">Reference proteome</keyword>
<sequence length="51" mass="5800">MTTVLIICVIIVLVVLLLTILTTNKAYNYEHKIDPVDPMPEEKEQGKEKDS</sequence>
<dbReference type="RefSeq" id="WP_204418215.1">
    <property type="nucleotide sequence ID" value="NZ_JAFBED010000007.1"/>
</dbReference>
<protein>
    <recommendedName>
        <fullName evidence="3">YtzI protein</fullName>
    </recommendedName>
</protein>
<accession>A0ABS2P391</accession>
<comment type="caution">
    <text evidence="1">The sequence shown here is derived from an EMBL/GenBank/DDBJ whole genome shotgun (WGS) entry which is preliminary data.</text>
</comment>
<reference evidence="1 2" key="1">
    <citation type="submission" date="2021-01" db="EMBL/GenBank/DDBJ databases">
        <title>Genomic Encyclopedia of Type Strains, Phase IV (KMG-IV): sequencing the most valuable type-strain genomes for metagenomic binning, comparative biology and taxonomic classification.</title>
        <authorList>
            <person name="Goeker M."/>
        </authorList>
    </citation>
    <scope>NUCLEOTIDE SEQUENCE [LARGE SCALE GENOMIC DNA]</scope>
    <source>
        <strain evidence="1 2">DSM 25879</strain>
    </source>
</reference>
<name>A0ABS2P391_9BACI</name>
<evidence type="ECO:0000313" key="2">
    <source>
        <dbReference type="Proteomes" id="UP000737402"/>
    </source>
</evidence>